<dbReference type="CDD" id="cd05231">
    <property type="entry name" value="NmrA_TMR_like_1_SDR_a"/>
    <property type="match status" value="1"/>
</dbReference>
<dbReference type="SUPFAM" id="SSF51735">
    <property type="entry name" value="NAD(P)-binding Rossmann-fold domains"/>
    <property type="match status" value="1"/>
</dbReference>
<name>A0A193G0A8_9BORD</name>
<dbReference type="Gene3D" id="3.40.50.720">
    <property type="entry name" value="NAD(P)-binding Rossmann-like Domain"/>
    <property type="match status" value="1"/>
</dbReference>
<dbReference type="Pfam" id="PF05368">
    <property type="entry name" value="NmrA"/>
    <property type="match status" value="1"/>
</dbReference>
<dbReference type="RefSeq" id="WP_066670431.1">
    <property type="nucleotide sequence ID" value="NZ_CP016171.1"/>
</dbReference>
<dbReference type="AlphaFoldDB" id="A0A193G0A8"/>
<evidence type="ECO:0000313" key="2">
    <source>
        <dbReference type="EMBL" id="ANN72674.1"/>
    </source>
</evidence>
<accession>A0A193G0A8</accession>
<dbReference type="Gene3D" id="3.90.25.10">
    <property type="entry name" value="UDP-galactose 4-epimerase, domain 1"/>
    <property type="match status" value="1"/>
</dbReference>
<dbReference type="Proteomes" id="UP000092213">
    <property type="component" value="Chromosome"/>
</dbReference>
<dbReference type="InterPro" id="IPR036291">
    <property type="entry name" value="NAD(P)-bd_dom_sf"/>
</dbReference>
<gene>
    <name evidence="2" type="ORF">BAU08_16105</name>
</gene>
<sequence>MYAITGITGKVGGALARQLLAAGQPVRAVVRDIGRAGTWAARGCEVATAHMDDAPSLAAAFRGAQGVFILPPSEFDPAPGFPEARAVIDAVSAALLQARPGKVVCLSTIGAQAAESNLLSQRTLMEEALRKMPMPVTFLRPGWFMENAAWDVASARDDGIVSSFLQPLDKAFPMVATEDVGRVAAELLQQTWHGVRVVELEGPRRISPNDIASAFARVLHRPVQARAVDRQTWEALFLSQGMKHPLPRMRMLDGFNEGWIDFENRPDEVIRGRVGLDTVLAALVSQQA</sequence>
<dbReference type="InterPro" id="IPR008030">
    <property type="entry name" value="NmrA-like"/>
</dbReference>
<protein>
    <submittedName>
        <fullName evidence="2">NmrA family transcriptional regulator</fullName>
    </submittedName>
</protein>
<evidence type="ECO:0000313" key="3">
    <source>
        <dbReference type="Proteomes" id="UP000092213"/>
    </source>
</evidence>
<dbReference type="PANTHER" id="PTHR43162:SF1">
    <property type="entry name" value="PRESTALK A DIFFERENTIATION PROTEIN A"/>
    <property type="match status" value="1"/>
</dbReference>
<feature type="domain" description="NmrA-like" evidence="1">
    <location>
        <begin position="3"/>
        <end position="244"/>
    </location>
</feature>
<reference evidence="2 3" key="1">
    <citation type="submission" date="2016-06" db="EMBL/GenBank/DDBJ databases">
        <title>Complete genome sequences of Bordetella bronchialis and Bordetella flabilis.</title>
        <authorList>
            <person name="LiPuma J.J."/>
            <person name="Spilker T."/>
        </authorList>
    </citation>
    <scope>NUCLEOTIDE SEQUENCE [LARGE SCALE GENOMIC DNA]</scope>
    <source>
        <strain evidence="2 3">AU17976</strain>
    </source>
</reference>
<dbReference type="EMBL" id="CP016171">
    <property type="protein sequence ID" value="ANN72674.1"/>
    <property type="molecule type" value="Genomic_DNA"/>
</dbReference>
<dbReference type="PANTHER" id="PTHR43162">
    <property type="match status" value="1"/>
</dbReference>
<organism evidence="2 3">
    <name type="scientific">Bordetella bronchialis</name>
    <dbReference type="NCBI Taxonomy" id="463025"/>
    <lineage>
        <taxon>Bacteria</taxon>
        <taxon>Pseudomonadati</taxon>
        <taxon>Pseudomonadota</taxon>
        <taxon>Betaproteobacteria</taxon>
        <taxon>Burkholderiales</taxon>
        <taxon>Alcaligenaceae</taxon>
        <taxon>Bordetella</taxon>
    </lineage>
</organism>
<dbReference type="STRING" id="463025.BAU08_16105"/>
<proteinExistence type="predicted"/>
<evidence type="ECO:0000259" key="1">
    <source>
        <dbReference type="Pfam" id="PF05368"/>
    </source>
</evidence>
<dbReference type="InterPro" id="IPR051604">
    <property type="entry name" value="Ergot_Alk_Oxidoreductase"/>
</dbReference>